<evidence type="ECO:0000313" key="3">
    <source>
        <dbReference type="Proteomes" id="UP001153714"/>
    </source>
</evidence>
<dbReference type="OrthoDB" id="7493436at2759"/>
<feature type="region of interest" description="Disordered" evidence="1">
    <location>
        <begin position="143"/>
        <end position="237"/>
    </location>
</feature>
<evidence type="ECO:0000313" key="2">
    <source>
        <dbReference type="EMBL" id="CAG9790486.1"/>
    </source>
</evidence>
<protein>
    <submittedName>
        <fullName evidence="2">Uncharacterized protein</fullName>
    </submittedName>
</protein>
<accession>A0A9N9R5C9</accession>
<reference evidence="2" key="2">
    <citation type="submission" date="2022-10" db="EMBL/GenBank/DDBJ databases">
        <authorList>
            <consortium name="ENA_rothamsted_submissions"/>
            <consortium name="culmorum"/>
            <person name="King R."/>
        </authorList>
    </citation>
    <scope>NUCLEOTIDE SEQUENCE</scope>
</reference>
<feature type="region of interest" description="Disordered" evidence="1">
    <location>
        <begin position="250"/>
        <end position="315"/>
    </location>
</feature>
<dbReference type="EMBL" id="OU893353">
    <property type="protein sequence ID" value="CAG9790486.1"/>
    <property type="molecule type" value="Genomic_DNA"/>
</dbReference>
<dbReference type="AlphaFoldDB" id="A0A9N9R5C9"/>
<feature type="compositionally biased region" description="Basic and acidic residues" evidence="1">
    <location>
        <begin position="207"/>
        <end position="217"/>
    </location>
</feature>
<keyword evidence="3" id="KW-1185">Reference proteome</keyword>
<reference evidence="2" key="1">
    <citation type="submission" date="2021-12" db="EMBL/GenBank/DDBJ databases">
        <authorList>
            <person name="King R."/>
        </authorList>
    </citation>
    <scope>NUCLEOTIDE SEQUENCE</scope>
</reference>
<feature type="compositionally biased region" description="Low complexity" evidence="1">
    <location>
        <begin position="144"/>
        <end position="156"/>
    </location>
</feature>
<feature type="compositionally biased region" description="Basic and acidic residues" evidence="1">
    <location>
        <begin position="157"/>
        <end position="182"/>
    </location>
</feature>
<evidence type="ECO:0000256" key="1">
    <source>
        <dbReference type="SAM" id="MobiDB-lite"/>
    </source>
</evidence>
<proteinExistence type="predicted"/>
<gene>
    <name evidence="2" type="ORF">DIATSA_LOCUS8152</name>
</gene>
<sequence>MLSEKFEEIADKIADKAVQKITDIKDFELRLVKRNMSIADPVYRVTEKRNVSQEGMDRNFGSTTVKYTVTNSNLGEKEKKVIQHKVNESTDTSFEERLVPINGLSLKYKHFTKMKHAVGQASQEQLNRDKSDDMDQIDEELKVQNNTSEEQSNNDNSDNKETNTKSAHVRDEILDTNKKKSLEFQLESSNENYVYKTEKKEEDDEETAKHNTDKSNEADIPMMKTNSDEQDSLNEDFEKNYKAYIEYKKQQNKKEKTNQNNPVAIQDSPSLEEDAVETLDQNQSSEEKINEPEYTAMKKSKSKHTTNLDETPMMIRKEGNKIYTYERSPDYDEYHQELAKNLKSSGR</sequence>
<organism evidence="2 3">
    <name type="scientific">Diatraea saccharalis</name>
    <name type="common">sugarcane borer</name>
    <dbReference type="NCBI Taxonomy" id="40085"/>
    <lineage>
        <taxon>Eukaryota</taxon>
        <taxon>Metazoa</taxon>
        <taxon>Ecdysozoa</taxon>
        <taxon>Arthropoda</taxon>
        <taxon>Hexapoda</taxon>
        <taxon>Insecta</taxon>
        <taxon>Pterygota</taxon>
        <taxon>Neoptera</taxon>
        <taxon>Endopterygota</taxon>
        <taxon>Lepidoptera</taxon>
        <taxon>Glossata</taxon>
        <taxon>Ditrysia</taxon>
        <taxon>Pyraloidea</taxon>
        <taxon>Crambidae</taxon>
        <taxon>Crambinae</taxon>
        <taxon>Diatraea</taxon>
    </lineage>
</organism>
<dbReference type="Proteomes" id="UP001153714">
    <property type="component" value="Chromosome 22"/>
</dbReference>
<name>A0A9N9R5C9_9NEOP</name>